<dbReference type="PROSITE" id="PS00134">
    <property type="entry name" value="TRYPSIN_HIS"/>
    <property type="match status" value="1"/>
</dbReference>
<dbReference type="Gene3D" id="2.40.10.10">
    <property type="entry name" value="Trypsin-like serine proteases"/>
    <property type="match status" value="2"/>
</dbReference>
<dbReference type="InterPro" id="IPR043504">
    <property type="entry name" value="Peptidase_S1_PA_chymotrypsin"/>
</dbReference>
<evidence type="ECO:0000313" key="2">
    <source>
        <dbReference type="EMBL" id="GIH64457.1"/>
    </source>
</evidence>
<dbReference type="InterPro" id="IPR001254">
    <property type="entry name" value="Trypsin_dom"/>
</dbReference>
<accession>A0ABQ4GSR2</accession>
<dbReference type="Proteomes" id="UP000660454">
    <property type="component" value="Unassembled WGS sequence"/>
</dbReference>
<dbReference type="RefSeq" id="WP_204050704.1">
    <property type="nucleotide sequence ID" value="NZ_BOOF01000032.1"/>
</dbReference>
<evidence type="ECO:0000313" key="3">
    <source>
        <dbReference type="Proteomes" id="UP000660454"/>
    </source>
</evidence>
<gene>
    <name evidence="2" type="ORF">Msi02_52740</name>
</gene>
<dbReference type="EMBL" id="BOOF01000032">
    <property type="protein sequence ID" value="GIH64457.1"/>
    <property type="molecule type" value="Genomic_DNA"/>
</dbReference>
<dbReference type="SUPFAM" id="SSF50494">
    <property type="entry name" value="Trypsin-like serine proteases"/>
    <property type="match status" value="1"/>
</dbReference>
<protein>
    <recommendedName>
        <fullName evidence="1">Peptidase S1 domain-containing protein</fullName>
    </recommendedName>
</protein>
<dbReference type="PROSITE" id="PS00135">
    <property type="entry name" value="TRYPSIN_SER"/>
    <property type="match status" value="1"/>
</dbReference>
<proteinExistence type="predicted"/>
<organism evidence="2 3">
    <name type="scientific">Microbispora siamensis</name>
    <dbReference type="NCBI Taxonomy" id="564413"/>
    <lineage>
        <taxon>Bacteria</taxon>
        <taxon>Bacillati</taxon>
        <taxon>Actinomycetota</taxon>
        <taxon>Actinomycetes</taxon>
        <taxon>Streptosporangiales</taxon>
        <taxon>Streptosporangiaceae</taxon>
        <taxon>Microbispora</taxon>
    </lineage>
</organism>
<keyword evidence="3" id="KW-1185">Reference proteome</keyword>
<feature type="domain" description="Peptidase S1" evidence="1">
    <location>
        <begin position="143"/>
        <end position="352"/>
    </location>
</feature>
<evidence type="ECO:0000259" key="1">
    <source>
        <dbReference type="PROSITE" id="PS50240"/>
    </source>
</evidence>
<reference evidence="2 3" key="1">
    <citation type="submission" date="2021-01" db="EMBL/GenBank/DDBJ databases">
        <title>Whole genome shotgun sequence of Microbispora siamensis NBRC 104113.</title>
        <authorList>
            <person name="Komaki H."/>
            <person name="Tamura T."/>
        </authorList>
    </citation>
    <scope>NUCLEOTIDE SEQUENCE [LARGE SCALE GENOMIC DNA]</scope>
    <source>
        <strain evidence="2 3">NBRC 104113</strain>
    </source>
</reference>
<dbReference type="InterPro" id="IPR033116">
    <property type="entry name" value="TRYPSIN_SER"/>
</dbReference>
<sequence>MARQEPLVRAASAVRTVVEQGADDGYAGLEISGDRVLLWWKGAPPPAVTDTARAAGVAVEVRAAEHSREELRAAADRLWRSSGVEHGGQLQAVKIISAGRGLEAAVRPGRKSPLAPLPELGVPVDVVEQESPTPTSRCDDGVPWYGGLAIRPSGEWGGACGGNENLRYTCTGGFGVHIGSTEYLLTAGHCAAVGETLLDGAGQYIGEATLRHAEHDLVLVRTDAADRIWDGVPGVSDFTKPVVGWVWTFPGQSLCYSGATSGANCGYTVVKDEYIKFCYEGRCWSDLIAAKRKGRFSVAGGDSGGPVFSLINNSAWIQAAGTVTGTLQQTDLLGNKTEWVIFQDFGTPTRDWPGLDTINYLDPM</sequence>
<comment type="caution">
    <text evidence="2">The sequence shown here is derived from an EMBL/GenBank/DDBJ whole genome shotgun (WGS) entry which is preliminary data.</text>
</comment>
<dbReference type="InterPro" id="IPR018114">
    <property type="entry name" value="TRYPSIN_HIS"/>
</dbReference>
<dbReference type="InterPro" id="IPR009003">
    <property type="entry name" value="Peptidase_S1_PA"/>
</dbReference>
<name>A0ABQ4GSR2_9ACTN</name>
<dbReference type="PROSITE" id="PS50240">
    <property type="entry name" value="TRYPSIN_DOM"/>
    <property type="match status" value="1"/>
</dbReference>